<feature type="non-terminal residue" evidence="1">
    <location>
        <position position="1"/>
    </location>
</feature>
<sequence length="270" mass="29737">TSQPLARAQAPYPQRGDILCPYGQSFGPGVGSSRPPATTAIKPHCTGPSWTFLWVVSLLEGGPTYRHFGLSLNPAGPVGKDPATRHSSCEPQPQAWLQSVAQAYYTSRADLKRGIKKAKQAYKLKVEEYFVYSDLPTHVAGHPGHHLLQAQQLHTDSHECVLPQQELNDFYARFDKDNKDMIIKPKPSDDHQTLTLSPTDVQNALSQINAHARLLALMAFRDVCSELVLRAACRGLYGHLQPVTCPDSSTSVLQDHLHCASAEDTPLRRA</sequence>
<dbReference type="Proteomes" id="UP000831701">
    <property type="component" value="Chromosome 14"/>
</dbReference>
<protein>
    <submittedName>
        <fullName evidence="1">Uncharacterized protein</fullName>
    </submittedName>
</protein>
<reference evidence="1" key="1">
    <citation type="submission" date="2022-04" db="EMBL/GenBank/DDBJ databases">
        <title>Jade perch genome.</title>
        <authorList>
            <person name="Chao B."/>
        </authorList>
    </citation>
    <scope>NUCLEOTIDE SEQUENCE</scope>
    <source>
        <strain evidence="1">CB-2022</strain>
    </source>
</reference>
<gene>
    <name evidence="1" type="ORF">L3Q82_011578</name>
</gene>
<organism evidence="1 2">
    <name type="scientific">Scortum barcoo</name>
    <name type="common">barcoo grunter</name>
    <dbReference type="NCBI Taxonomy" id="214431"/>
    <lineage>
        <taxon>Eukaryota</taxon>
        <taxon>Metazoa</taxon>
        <taxon>Chordata</taxon>
        <taxon>Craniata</taxon>
        <taxon>Vertebrata</taxon>
        <taxon>Euteleostomi</taxon>
        <taxon>Actinopterygii</taxon>
        <taxon>Neopterygii</taxon>
        <taxon>Teleostei</taxon>
        <taxon>Neoteleostei</taxon>
        <taxon>Acanthomorphata</taxon>
        <taxon>Eupercaria</taxon>
        <taxon>Centrarchiformes</taxon>
        <taxon>Terapontoidei</taxon>
        <taxon>Terapontidae</taxon>
        <taxon>Scortum</taxon>
    </lineage>
</organism>
<evidence type="ECO:0000313" key="2">
    <source>
        <dbReference type="Proteomes" id="UP000831701"/>
    </source>
</evidence>
<keyword evidence="2" id="KW-1185">Reference proteome</keyword>
<evidence type="ECO:0000313" key="1">
    <source>
        <dbReference type="EMBL" id="KAI3363488.1"/>
    </source>
</evidence>
<comment type="caution">
    <text evidence="1">The sequence shown here is derived from an EMBL/GenBank/DDBJ whole genome shotgun (WGS) entry which is preliminary data.</text>
</comment>
<accession>A0ACB8W9M9</accession>
<proteinExistence type="predicted"/>
<dbReference type="EMBL" id="CM041544">
    <property type="protein sequence ID" value="KAI3363488.1"/>
    <property type="molecule type" value="Genomic_DNA"/>
</dbReference>
<name>A0ACB8W9M9_9TELE</name>